<reference evidence="1 2" key="1">
    <citation type="submission" date="2019-02" db="EMBL/GenBank/DDBJ databases">
        <title>Deep-cultivation of Planctomycetes and their phenomic and genomic characterization uncovers novel biology.</title>
        <authorList>
            <person name="Wiegand S."/>
            <person name="Jogler M."/>
            <person name="Boedeker C."/>
            <person name="Pinto D."/>
            <person name="Vollmers J."/>
            <person name="Rivas-Marin E."/>
            <person name="Kohn T."/>
            <person name="Peeters S.H."/>
            <person name="Heuer A."/>
            <person name="Rast P."/>
            <person name="Oberbeckmann S."/>
            <person name="Bunk B."/>
            <person name="Jeske O."/>
            <person name="Meyerdierks A."/>
            <person name="Storesund J.E."/>
            <person name="Kallscheuer N."/>
            <person name="Luecker S."/>
            <person name="Lage O.M."/>
            <person name="Pohl T."/>
            <person name="Merkel B.J."/>
            <person name="Hornburger P."/>
            <person name="Mueller R.-W."/>
            <person name="Bruemmer F."/>
            <person name="Labrenz M."/>
            <person name="Spormann A.M."/>
            <person name="Op Den Camp H."/>
            <person name="Overmann J."/>
            <person name="Amann R."/>
            <person name="Jetten M.S.M."/>
            <person name="Mascher T."/>
            <person name="Medema M.H."/>
            <person name="Devos D.P."/>
            <person name="Kaster A.-K."/>
            <person name="Ovreas L."/>
            <person name="Rohde M."/>
            <person name="Galperin M.Y."/>
            <person name="Jogler C."/>
        </authorList>
    </citation>
    <scope>NUCLEOTIDE SEQUENCE [LARGE SCALE GENOMIC DNA]</scope>
    <source>
        <strain evidence="1 2">Poly59</strain>
    </source>
</reference>
<evidence type="ECO:0000313" key="2">
    <source>
        <dbReference type="Proteomes" id="UP000317977"/>
    </source>
</evidence>
<protein>
    <submittedName>
        <fullName evidence="1">Uncharacterized protein</fullName>
    </submittedName>
</protein>
<dbReference type="Proteomes" id="UP000317977">
    <property type="component" value="Unassembled WGS sequence"/>
</dbReference>
<dbReference type="EMBL" id="SJPX01000002">
    <property type="protein sequence ID" value="TWU56016.1"/>
    <property type="molecule type" value="Genomic_DNA"/>
</dbReference>
<gene>
    <name evidence="1" type="ORF">Poly59_23190</name>
</gene>
<proteinExistence type="predicted"/>
<comment type="caution">
    <text evidence="1">The sequence shown here is derived from an EMBL/GenBank/DDBJ whole genome shotgun (WGS) entry which is preliminary data.</text>
</comment>
<accession>A0A5C6F7D0</accession>
<dbReference type="RefSeq" id="WP_146534092.1">
    <property type="nucleotide sequence ID" value="NZ_SJPX01000002.1"/>
</dbReference>
<organism evidence="1 2">
    <name type="scientific">Rubripirellula reticaptiva</name>
    <dbReference type="NCBI Taxonomy" id="2528013"/>
    <lineage>
        <taxon>Bacteria</taxon>
        <taxon>Pseudomonadati</taxon>
        <taxon>Planctomycetota</taxon>
        <taxon>Planctomycetia</taxon>
        <taxon>Pirellulales</taxon>
        <taxon>Pirellulaceae</taxon>
        <taxon>Rubripirellula</taxon>
    </lineage>
</organism>
<sequence length="89" mass="10096">MNWTADDYQIEATSFGCVVVGMRRQTPSSEIEIGMFRDESLAGETSRFFKASDTRDIALAVAWVELTTRKWRRECDALAGMKLENATKQ</sequence>
<dbReference type="OrthoDB" id="9838304at2"/>
<keyword evidence="2" id="KW-1185">Reference proteome</keyword>
<dbReference type="AlphaFoldDB" id="A0A5C6F7D0"/>
<name>A0A5C6F7D0_9BACT</name>
<evidence type="ECO:0000313" key="1">
    <source>
        <dbReference type="EMBL" id="TWU56016.1"/>
    </source>
</evidence>